<organism evidence="2 3">
    <name type="scientific">Nocardioides iriomotensis</name>
    <dbReference type="NCBI Taxonomy" id="715784"/>
    <lineage>
        <taxon>Bacteria</taxon>
        <taxon>Bacillati</taxon>
        <taxon>Actinomycetota</taxon>
        <taxon>Actinomycetes</taxon>
        <taxon>Propionibacteriales</taxon>
        <taxon>Nocardioidaceae</taxon>
        <taxon>Nocardioides</taxon>
    </lineage>
</organism>
<dbReference type="PANTHER" id="PTHR33121">
    <property type="entry name" value="CYCLIC DI-GMP PHOSPHODIESTERASE PDEF"/>
    <property type="match status" value="1"/>
</dbReference>
<keyword evidence="3" id="KW-1185">Reference proteome</keyword>
<name>A0A4Q5IWF3_9ACTN</name>
<dbReference type="EMBL" id="SDPU01000030">
    <property type="protein sequence ID" value="RYU10437.1"/>
    <property type="molecule type" value="Genomic_DNA"/>
</dbReference>
<dbReference type="PANTHER" id="PTHR33121:SF76">
    <property type="entry name" value="SIGNALING PROTEIN"/>
    <property type="match status" value="1"/>
</dbReference>
<dbReference type="Pfam" id="PF00563">
    <property type="entry name" value="EAL"/>
    <property type="match status" value="1"/>
</dbReference>
<dbReference type="PROSITE" id="PS50883">
    <property type="entry name" value="EAL"/>
    <property type="match status" value="1"/>
</dbReference>
<dbReference type="GO" id="GO:0071111">
    <property type="term" value="F:cyclic-guanylate-specific phosphodiesterase activity"/>
    <property type="evidence" value="ECO:0007669"/>
    <property type="project" value="InterPro"/>
</dbReference>
<comment type="caution">
    <text evidence="2">The sequence shown here is derived from an EMBL/GenBank/DDBJ whole genome shotgun (WGS) entry which is preliminary data.</text>
</comment>
<dbReference type="InterPro" id="IPR001633">
    <property type="entry name" value="EAL_dom"/>
</dbReference>
<proteinExistence type="predicted"/>
<accession>A0A4Q5IWF3</accession>
<dbReference type="OrthoDB" id="3278016at2"/>
<dbReference type="RefSeq" id="WP_129988521.1">
    <property type="nucleotide sequence ID" value="NZ_SDPU01000030.1"/>
</dbReference>
<dbReference type="InterPro" id="IPR035919">
    <property type="entry name" value="EAL_sf"/>
</dbReference>
<dbReference type="CDD" id="cd01948">
    <property type="entry name" value="EAL"/>
    <property type="match status" value="1"/>
</dbReference>
<evidence type="ECO:0000259" key="1">
    <source>
        <dbReference type="PROSITE" id="PS50883"/>
    </source>
</evidence>
<dbReference type="SMART" id="SM00052">
    <property type="entry name" value="EAL"/>
    <property type="match status" value="1"/>
</dbReference>
<dbReference type="Proteomes" id="UP000291189">
    <property type="component" value="Unassembled WGS sequence"/>
</dbReference>
<reference evidence="2 3" key="1">
    <citation type="submission" date="2019-01" db="EMBL/GenBank/DDBJ databases">
        <title>Nocardioides guangzhouensis sp. nov., an actinobacterium isolated from soil.</title>
        <authorList>
            <person name="Fu Y."/>
            <person name="Cai Y."/>
            <person name="Lin Z."/>
            <person name="Chen P."/>
        </authorList>
    </citation>
    <scope>NUCLEOTIDE SEQUENCE [LARGE SCALE GENOMIC DNA]</scope>
    <source>
        <strain evidence="2 3">NBRC 105384</strain>
    </source>
</reference>
<gene>
    <name evidence="2" type="ORF">ETU37_16855</name>
</gene>
<dbReference type="Gene3D" id="3.20.20.450">
    <property type="entry name" value="EAL domain"/>
    <property type="match status" value="1"/>
</dbReference>
<sequence length="345" mass="37039">MSVLAPRYATDWVRMLARALRGEGVAIHFQPIVDLERGQVVGHEALLRFPGHAVNSPAEWVDAAHAHGCGAELEALAIRLALDARRELPAGTFLSVNVAPAVLPHPAVRDAFADAAALDGVVVELTEHSRVEHYGVLAAELERLRSAGGVIAVDDTGAGYAGLHHLISVRPEIIKLDRTLVAGIDRDRPRRALVEMFGAFANRFDAWVLAEGVETTGELGTLRQIGVPLAQGYLLGRPTPGWSDVSAEARDHLRTLQRARTGDTLRLLVEPEPPVPGTSDATAADHLLRIDVDTPVAEAAHRALNRAAAQRWDPVLCLDGQGRFVGVVRMERLVEQLAVAATTGS</sequence>
<dbReference type="AlphaFoldDB" id="A0A4Q5IWF3"/>
<dbReference type="InterPro" id="IPR050706">
    <property type="entry name" value="Cyclic-di-GMP_PDE-like"/>
</dbReference>
<evidence type="ECO:0000313" key="3">
    <source>
        <dbReference type="Proteomes" id="UP000291189"/>
    </source>
</evidence>
<evidence type="ECO:0000313" key="2">
    <source>
        <dbReference type="EMBL" id="RYU10437.1"/>
    </source>
</evidence>
<protein>
    <submittedName>
        <fullName evidence="2">EAL domain-containing protein</fullName>
    </submittedName>
</protein>
<dbReference type="SUPFAM" id="SSF141868">
    <property type="entry name" value="EAL domain-like"/>
    <property type="match status" value="1"/>
</dbReference>
<feature type="domain" description="EAL" evidence="1">
    <location>
        <begin position="9"/>
        <end position="252"/>
    </location>
</feature>